<keyword evidence="2" id="KW-1185">Reference proteome</keyword>
<evidence type="ECO:0008006" key="3">
    <source>
        <dbReference type="Google" id="ProtNLM"/>
    </source>
</evidence>
<sequence length="182" mass="21213">MCKKTYFQLNEPVMVATVFQEDDKDLFQIDKGALGEIIERRNKASFLQGWVRIAIGPNDEFFVDLSRLEQAAQWMTKEDYHLAVAAKQIFQTTWLDDKNQQFELIKLLEAHQWVSQGRKLASNPVFLPIGTIGKVYELSWDFEGTADKQYWMMGIRTTDGRRYDVMYPDLLEASKPYVDLSE</sequence>
<gene>
    <name evidence="1" type="ORF">ACFQ5L_07140</name>
</gene>
<proteinExistence type="predicted"/>
<protein>
    <recommendedName>
        <fullName evidence="3">DUF1642 domain-containing protein</fullName>
    </recommendedName>
</protein>
<comment type="caution">
    <text evidence="1">The sequence shown here is derived from an EMBL/GenBank/DDBJ whole genome shotgun (WGS) entry which is preliminary data.</text>
</comment>
<evidence type="ECO:0000313" key="2">
    <source>
        <dbReference type="Proteomes" id="UP001597188"/>
    </source>
</evidence>
<dbReference type="Proteomes" id="UP001597188">
    <property type="component" value="Unassembled WGS sequence"/>
</dbReference>
<reference evidence="2" key="1">
    <citation type="journal article" date="2019" name="Int. J. Syst. Evol. Microbiol.">
        <title>The Global Catalogue of Microorganisms (GCM) 10K type strain sequencing project: providing services to taxonomists for standard genome sequencing and annotation.</title>
        <authorList>
            <consortium name="The Broad Institute Genomics Platform"/>
            <consortium name="The Broad Institute Genome Sequencing Center for Infectious Disease"/>
            <person name="Wu L."/>
            <person name="Ma J."/>
        </authorList>
    </citation>
    <scope>NUCLEOTIDE SEQUENCE [LARGE SCALE GENOMIC DNA]</scope>
    <source>
        <strain evidence="2">CCM 8931</strain>
    </source>
</reference>
<dbReference type="RefSeq" id="WP_137636064.1">
    <property type="nucleotide sequence ID" value="NZ_BJDL01000032.1"/>
</dbReference>
<organism evidence="1 2">
    <name type="scientific">Lactiplantibacillus songbeiensis</name>
    <dbReference type="NCBI Taxonomy" id="2559920"/>
    <lineage>
        <taxon>Bacteria</taxon>
        <taxon>Bacillati</taxon>
        <taxon>Bacillota</taxon>
        <taxon>Bacilli</taxon>
        <taxon>Lactobacillales</taxon>
        <taxon>Lactobacillaceae</taxon>
        <taxon>Lactiplantibacillus</taxon>
    </lineage>
</organism>
<accession>A0ABW4BZQ5</accession>
<dbReference type="EMBL" id="JBHTOJ010000016">
    <property type="protein sequence ID" value="MFD1420726.1"/>
    <property type="molecule type" value="Genomic_DNA"/>
</dbReference>
<evidence type="ECO:0000313" key="1">
    <source>
        <dbReference type="EMBL" id="MFD1420726.1"/>
    </source>
</evidence>
<name>A0ABW4BZQ5_9LACO</name>